<dbReference type="InterPro" id="IPR044946">
    <property type="entry name" value="Restrct_endonuc_typeI_TRD_sf"/>
</dbReference>
<gene>
    <name evidence="5" type="ORF">FC774_08080</name>
</gene>
<comment type="similarity">
    <text evidence="1">Belongs to the type-I restriction system S methylase family.</text>
</comment>
<dbReference type="SUPFAM" id="SSF116734">
    <property type="entry name" value="DNA methylase specificity domain"/>
    <property type="match status" value="2"/>
</dbReference>
<feature type="domain" description="Type I restriction modification DNA specificity" evidence="4">
    <location>
        <begin position="218"/>
        <end position="399"/>
    </location>
</feature>
<dbReference type="GO" id="GO:0009307">
    <property type="term" value="P:DNA restriction-modification system"/>
    <property type="evidence" value="ECO:0007669"/>
    <property type="project" value="UniProtKB-KW"/>
</dbReference>
<accession>A0A6B4QS35</accession>
<dbReference type="PANTHER" id="PTHR30408:SF12">
    <property type="entry name" value="TYPE I RESTRICTION ENZYME MJAVIII SPECIFICITY SUBUNIT"/>
    <property type="match status" value="1"/>
</dbReference>
<dbReference type="PANTHER" id="PTHR30408">
    <property type="entry name" value="TYPE-1 RESTRICTION ENZYME ECOKI SPECIFICITY PROTEIN"/>
    <property type="match status" value="1"/>
</dbReference>
<proteinExistence type="inferred from homology"/>
<evidence type="ECO:0000313" key="6">
    <source>
        <dbReference type="Proteomes" id="UP000476820"/>
    </source>
</evidence>
<dbReference type="Gene3D" id="1.10.287.1120">
    <property type="entry name" value="Bipartite methylase S protein"/>
    <property type="match status" value="1"/>
</dbReference>
<reference evidence="5 6" key="1">
    <citation type="submission" date="2019-04" db="EMBL/GenBank/DDBJ databases">
        <title>Genome sequencing of Clostridium botulinum Groups I-IV and Clostridium butyricum.</title>
        <authorList>
            <person name="Brunt J."/>
            <person name="Van Vliet A.H.M."/>
            <person name="Stringer S.C."/>
            <person name="Carter A.T."/>
            <person name="Peck M.W."/>
        </authorList>
    </citation>
    <scope>NUCLEOTIDE SEQUENCE [LARGE SCALE GENOMIC DNA]</scope>
    <source>
        <strain evidence="5 6">1605</strain>
    </source>
</reference>
<dbReference type="Gene3D" id="3.90.220.20">
    <property type="entry name" value="DNA methylase specificity domains"/>
    <property type="match status" value="2"/>
</dbReference>
<dbReference type="CDD" id="cd17525">
    <property type="entry name" value="RMtype1_S_Eco15ORF14057P-TRD1-CR1_like"/>
    <property type="match status" value="1"/>
</dbReference>
<dbReference type="Proteomes" id="UP000476820">
    <property type="component" value="Unassembled WGS sequence"/>
</dbReference>
<sequence>MNKVPKLRFKEFSGEWEEKKISEVTSYVDYRGKTPQKVNKGIYLVTAKNVKFGFIDYECSKEYIRQEDYEVVMSRGIPQIGDVLITTEAPCGNVAQVDNSNIALAQRIIKYRGNYNILDNTYLKYVLLSEGFQKKLLSLATGGTVSGIKGSVLHNTTIHLSQLEEQQKIANFFSLVDKKIEKQQEKVEALKDYKKGMMQKIFSQEIRFKGDNGEDYPEWESKKFKDIIKKARLGGNYTNSEKETKYPLIKMGNLGRGKIELNKIEYIPEDEDKNDEDILKDGDLLFNTRNTLDLVGKVSVWRSELKLAYYNSNLLRLTFKEEYIDNNYFMNYLFNTNTILSRLKAIATGTTSVAAIYTRDLEHIKFEFPLKQEQQKIATFLSGIDKKLEKEQEKLDSLNQWKKGLLQHMFV</sequence>
<dbReference type="GO" id="GO:0003677">
    <property type="term" value="F:DNA binding"/>
    <property type="evidence" value="ECO:0007669"/>
    <property type="project" value="UniProtKB-KW"/>
</dbReference>
<keyword evidence="3" id="KW-0238">DNA-binding</keyword>
<dbReference type="GO" id="GO:0004519">
    <property type="term" value="F:endonuclease activity"/>
    <property type="evidence" value="ECO:0007669"/>
    <property type="project" value="UniProtKB-KW"/>
</dbReference>
<feature type="domain" description="Type I restriction modification DNA specificity" evidence="4">
    <location>
        <begin position="15"/>
        <end position="185"/>
    </location>
</feature>
<keyword evidence="5" id="KW-0378">Hydrolase</keyword>
<dbReference type="Pfam" id="PF01420">
    <property type="entry name" value="Methylase_S"/>
    <property type="match status" value="2"/>
</dbReference>
<organism evidence="5 6">
    <name type="scientific">Clostridium botulinum</name>
    <dbReference type="NCBI Taxonomy" id="1491"/>
    <lineage>
        <taxon>Bacteria</taxon>
        <taxon>Bacillati</taxon>
        <taxon>Bacillota</taxon>
        <taxon>Clostridia</taxon>
        <taxon>Eubacteriales</taxon>
        <taxon>Clostridiaceae</taxon>
        <taxon>Clostridium</taxon>
    </lineage>
</organism>
<name>A0A6B4QS35_CLOBO</name>
<evidence type="ECO:0000259" key="4">
    <source>
        <dbReference type="Pfam" id="PF01420"/>
    </source>
</evidence>
<dbReference type="CDD" id="cd17246">
    <property type="entry name" value="RMtype1_S_SonII-TRD2-CR2_like"/>
    <property type="match status" value="1"/>
</dbReference>
<keyword evidence="5" id="KW-0540">Nuclease</keyword>
<keyword evidence="2" id="KW-0680">Restriction system</keyword>
<dbReference type="EMBL" id="SWOV01000017">
    <property type="protein sequence ID" value="NFF87826.1"/>
    <property type="molecule type" value="Genomic_DNA"/>
</dbReference>
<dbReference type="InterPro" id="IPR052021">
    <property type="entry name" value="Type-I_RS_S_subunit"/>
</dbReference>
<evidence type="ECO:0000256" key="1">
    <source>
        <dbReference type="ARBA" id="ARBA00010923"/>
    </source>
</evidence>
<comment type="caution">
    <text evidence="5">The sequence shown here is derived from an EMBL/GenBank/DDBJ whole genome shotgun (WGS) entry which is preliminary data.</text>
</comment>
<dbReference type="RefSeq" id="WP_061301808.1">
    <property type="nucleotide sequence ID" value="NZ_LFPA01000001.1"/>
</dbReference>
<keyword evidence="5" id="KW-0255">Endonuclease</keyword>
<dbReference type="AlphaFoldDB" id="A0A6B4QS35"/>
<evidence type="ECO:0000256" key="2">
    <source>
        <dbReference type="ARBA" id="ARBA00022747"/>
    </source>
</evidence>
<protein>
    <submittedName>
        <fullName evidence="5">Restriction endonuclease subunit S</fullName>
    </submittedName>
</protein>
<evidence type="ECO:0000256" key="3">
    <source>
        <dbReference type="ARBA" id="ARBA00023125"/>
    </source>
</evidence>
<dbReference type="InterPro" id="IPR000055">
    <property type="entry name" value="Restrct_endonuc_typeI_TRD"/>
</dbReference>
<evidence type="ECO:0000313" key="5">
    <source>
        <dbReference type="EMBL" id="NFF87826.1"/>
    </source>
</evidence>